<sequence length="95" mass="10338">MKSLMSQADAESLAVEALVWLAQDKDLMPRFLALTGIEVSSIRSAAQEPGFLAGVLQFYLSHEPTLLRFCEETGRDPSTIEKAASLLPGGLHNHL</sequence>
<dbReference type="EMBL" id="NNRK01000025">
    <property type="protein sequence ID" value="OYR15447.1"/>
    <property type="molecule type" value="Genomic_DNA"/>
</dbReference>
<proteinExistence type="predicted"/>
<comment type="caution">
    <text evidence="1">The sequence shown here is derived from an EMBL/GenBank/DDBJ whole genome shotgun (WGS) entry which is preliminary data.</text>
</comment>
<dbReference type="eggNOG" id="ENOG503358A">
    <property type="taxonomic scope" value="Bacteria"/>
</dbReference>
<dbReference type="AlphaFoldDB" id="A0A256FKS5"/>
<accession>A0A256FKS5</accession>
<dbReference type="Proteomes" id="UP000216345">
    <property type="component" value="Unassembled WGS sequence"/>
</dbReference>
<evidence type="ECO:0000313" key="1">
    <source>
        <dbReference type="EMBL" id="OYR15447.1"/>
    </source>
</evidence>
<dbReference type="Pfam" id="PF12096">
    <property type="entry name" value="DUF3572"/>
    <property type="match status" value="1"/>
</dbReference>
<name>A0A256FKS5_9HYPH</name>
<evidence type="ECO:0008006" key="3">
    <source>
        <dbReference type="Google" id="ProtNLM"/>
    </source>
</evidence>
<reference evidence="1 2" key="1">
    <citation type="submission" date="2017-07" db="EMBL/GenBank/DDBJ databases">
        <title>Phylogenetic study on the rhizospheric bacterium Ochrobactrum sp. A44.</title>
        <authorList>
            <person name="Krzyzanowska D.M."/>
            <person name="Ossowicki A."/>
            <person name="Rajewska M."/>
            <person name="Maciag T."/>
            <person name="Kaczynski Z."/>
            <person name="Czerwicka M."/>
            <person name="Jafra S."/>
        </authorList>
    </citation>
    <scope>NUCLEOTIDE SEQUENCE [LARGE SCALE GENOMIC DNA]</scope>
    <source>
        <strain evidence="1 2">PR17</strain>
    </source>
</reference>
<organism evidence="1 2">
    <name type="scientific">Brucella rhizosphaerae</name>
    <dbReference type="NCBI Taxonomy" id="571254"/>
    <lineage>
        <taxon>Bacteria</taxon>
        <taxon>Pseudomonadati</taxon>
        <taxon>Pseudomonadota</taxon>
        <taxon>Alphaproteobacteria</taxon>
        <taxon>Hyphomicrobiales</taxon>
        <taxon>Brucellaceae</taxon>
        <taxon>Brucella/Ochrobactrum group</taxon>
        <taxon>Brucella</taxon>
    </lineage>
</organism>
<dbReference type="InterPro" id="IPR021955">
    <property type="entry name" value="DUF3572"/>
</dbReference>
<dbReference type="OrthoDB" id="7356934at2"/>
<dbReference type="RefSeq" id="WP_094576159.1">
    <property type="nucleotide sequence ID" value="NZ_JBHEEL010000008.1"/>
</dbReference>
<protein>
    <recommendedName>
        <fullName evidence="3">DUF3572 family protein</fullName>
    </recommendedName>
</protein>
<gene>
    <name evidence="1" type="ORF">CEV32_4720</name>
</gene>
<evidence type="ECO:0000313" key="2">
    <source>
        <dbReference type="Proteomes" id="UP000216345"/>
    </source>
</evidence>
<keyword evidence="2" id="KW-1185">Reference proteome</keyword>